<keyword evidence="3" id="KW-0175">Coiled coil</keyword>
<keyword evidence="4" id="KW-0206">Cytoskeleton</keyword>
<organism evidence="13 14">
    <name type="scientific">Pygocentrus nattereri</name>
    <name type="common">Red-bellied piranha</name>
    <dbReference type="NCBI Taxonomy" id="42514"/>
    <lineage>
        <taxon>Eukaryota</taxon>
        <taxon>Metazoa</taxon>
        <taxon>Chordata</taxon>
        <taxon>Craniata</taxon>
        <taxon>Vertebrata</taxon>
        <taxon>Euteleostomi</taxon>
        <taxon>Actinopterygii</taxon>
        <taxon>Neopterygii</taxon>
        <taxon>Teleostei</taxon>
        <taxon>Ostariophysi</taxon>
        <taxon>Characiformes</taxon>
        <taxon>Characoidei</taxon>
        <taxon>Pygocentrus</taxon>
    </lineage>
</organism>
<dbReference type="InterPro" id="IPR012989">
    <property type="entry name" value="SEP_domain"/>
</dbReference>
<dbReference type="SMART" id="SM00553">
    <property type="entry name" value="SEP"/>
    <property type="match status" value="1"/>
</dbReference>
<evidence type="ECO:0000256" key="9">
    <source>
        <dbReference type="ARBA" id="ARBA00081109"/>
    </source>
</evidence>
<dbReference type="OMA" id="DFELMSA"/>
<dbReference type="AlphaFoldDB" id="A0A3B4CY35"/>
<dbReference type="SMART" id="SM00166">
    <property type="entry name" value="UBX"/>
    <property type="match status" value="1"/>
</dbReference>
<dbReference type="GeneID" id="108437377"/>
<feature type="domain" description="UBX" evidence="10">
    <location>
        <begin position="423"/>
        <end position="500"/>
    </location>
</feature>
<dbReference type="SUPFAM" id="SSF102848">
    <property type="entry name" value="NSFL1 (p97 ATPase) cofactor p47, SEP domain"/>
    <property type="match status" value="1"/>
</dbReference>
<keyword evidence="2" id="KW-0963">Cytoplasm</keyword>
<dbReference type="RefSeq" id="XP_017569913.2">
    <property type="nucleotide sequence ID" value="XM_017714424.2"/>
</dbReference>
<dbReference type="FunFam" id="3.10.20.90:FF:000454">
    <property type="entry name" value="UBX domain protein 11"/>
    <property type="match status" value="1"/>
</dbReference>
<dbReference type="PROSITE" id="PS51399">
    <property type="entry name" value="SEP"/>
    <property type="match status" value="1"/>
</dbReference>
<proteinExistence type="predicted"/>
<evidence type="ECO:0000313" key="13">
    <source>
        <dbReference type="Ensembl" id="ENSPNAP00000015449.2"/>
    </source>
</evidence>
<dbReference type="GO" id="GO:0005856">
    <property type="term" value="C:cytoskeleton"/>
    <property type="evidence" value="ECO:0007669"/>
    <property type="project" value="UniProtKB-SubCell"/>
</dbReference>
<dbReference type="PANTHER" id="PTHR23333:SF4">
    <property type="entry name" value="UBX DOMAIN-CONTAINING PROTEIN 11"/>
    <property type="match status" value="1"/>
</dbReference>
<dbReference type="CDD" id="cd17077">
    <property type="entry name" value="UBX_UBXN11"/>
    <property type="match status" value="1"/>
</dbReference>
<dbReference type="Gene3D" id="3.10.20.90">
    <property type="entry name" value="Phosphatidylinositol 3-kinase Catalytic Subunit, Chain A, domain 1"/>
    <property type="match status" value="1"/>
</dbReference>
<dbReference type="InterPro" id="IPR029071">
    <property type="entry name" value="Ubiquitin-like_domsf"/>
</dbReference>
<dbReference type="PANTHER" id="PTHR23333">
    <property type="entry name" value="UBX DOMAIN CONTAINING PROTEIN"/>
    <property type="match status" value="1"/>
</dbReference>
<dbReference type="Ensembl" id="ENSPNAT00000023654.2">
    <property type="protein sequence ID" value="ENSPNAP00000015449.2"/>
    <property type="gene ID" value="ENSPNAG00000021475.2"/>
</dbReference>
<evidence type="ECO:0000256" key="1">
    <source>
        <dbReference type="ARBA" id="ARBA00004245"/>
    </source>
</evidence>
<feature type="domain" description="SEP" evidence="12">
    <location>
        <begin position="252"/>
        <end position="316"/>
    </location>
</feature>
<dbReference type="OrthoDB" id="25887at2759"/>
<evidence type="ECO:0000256" key="3">
    <source>
        <dbReference type="ARBA" id="ARBA00023054"/>
    </source>
</evidence>
<evidence type="ECO:0000256" key="7">
    <source>
        <dbReference type="ARBA" id="ARBA00073759"/>
    </source>
</evidence>
<evidence type="ECO:0000256" key="5">
    <source>
        <dbReference type="ARBA" id="ARBA00059434"/>
    </source>
</evidence>
<dbReference type="PROSITE" id="PS50053">
    <property type="entry name" value="UBIQUITIN_2"/>
    <property type="match status" value="1"/>
</dbReference>
<evidence type="ECO:0000313" key="14">
    <source>
        <dbReference type="Proteomes" id="UP001501920"/>
    </source>
</evidence>
<gene>
    <name evidence="13" type="primary">UBXN11</name>
</gene>
<dbReference type="InterPro" id="IPR036241">
    <property type="entry name" value="NSFL1C_SEP_dom_sf"/>
</dbReference>
<reference evidence="13" key="3">
    <citation type="submission" date="2025-09" db="UniProtKB">
        <authorList>
            <consortium name="Ensembl"/>
        </authorList>
    </citation>
    <scope>IDENTIFICATION</scope>
</reference>
<dbReference type="InterPro" id="IPR000626">
    <property type="entry name" value="Ubiquitin-like_dom"/>
</dbReference>
<evidence type="ECO:0000256" key="8">
    <source>
        <dbReference type="ARBA" id="ARBA00075811"/>
    </source>
</evidence>
<reference evidence="13 14" key="1">
    <citation type="submission" date="2020-10" db="EMBL/GenBank/DDBJ databases">
        <title>Pygocentrus nattereri (red-bellied piranha) genome, fPygNat1, primary haplotype.</title>
        <authorList>
            <person name="Myers G."/>
            <person name="Meyer A."/>
            <person name="Karagic N."/>
            <person name="Pippel M."/>
            <person name="Winkler S."/>
            <person name="Tracey A."/>
            <person name="Wood J."/>
            <person name="Formenti G."/>
            <person name="Howe K."/>
            <person name="Fedrigo O."/>
            <person name="Jarvis E.D."/>
        </authorList>
    </citation>
    <scope>NUCLEOTIDE SEQUENCE [LARGE SCALE GENOMIC DNA]</scope>
</reference>
<feature type="domain" description="Ubiquitin-like" evidence="11">
    <location>
        <begin position="428"/>
        <end position="500"/>
    </location>
</feature>
<evidence type="ECO:0000259" key="12">
    <source>
        <dbReference type="PROSITE" id="PS51399"/>
    </source>
</evidence>
<protein>
    <recommendedName>
        <fullName evidence="7">UBX domain-containing protein 11</fullName>
    </recommendedName>
    <alternativeName>
        <fullName evidence="9">Socius</fullName>
    </alternativeName>
    <alternativeName>
        <fullName evidence="8">UBX domain-containing protein 5</fullName>
    </alternativeName>
</protein>
<dbReference type="GO" id="GO:0043161">
    <property type="term" value="P:proteasome-mediated ubiquitin-dependent protein catabolic process"/>
    <property type="evidence" value="ECO:0007669"/>
    <property type="project" value="TreeGrafter"/>
</dbReference>
<dbReference type="Gene3D" id="3.30.420.210">
    <property type="entry name" value="SEP domain"/>
    <property type="match status" value="1"/>
</dbReference>
<evidence type="ECO:0000256" key="6">
    <source>
        <dbReference type="ARBA" id="ARBA00062345"/>
    </source>
</evidence>
<dbReference type="PROSITE" id="PS50033">
    <property type="entry name" value="UBX"/>
    <property type="match status" value="1"/>
</dbReference>
<comment type="subcellular location">
    <subcellularLocation>
        <location evidence="1">Cytoplasm</location>
        <location evidence="1">Cytoskeleton</location>
    </subcellularLocation>
</comment>
<comment type="subunit">
    <text evidence="6">Interacts with GNA12, GNA13, RND1, RND2 and RND3.</text>
</comment>
<accession>A0A3B4CY35</accession>
<evidence type="ECO:0000259" key="10">
    <source>
        <dbReference type="PROSITE" id="PS50033"/>
    </source>
</evidence>
<dbReference type="FunFam" id="3.30.420.210:FF:000003">
    <property type="entry name" value="UBX domain protein 11"/>
    <property type="match status" value="1"/>
</dbReference>
<reference evidence="13" key="2">
    <citation type="submission" date="2025-08" db="UniProtKB">
        <authorList>
            <consortium name="Ensembl"/>
        </authorList>
    </citation>
    <scope>IDENTIFICATION</scope>
</reference>
<dbReference type="Pfam" id="PF08059">
    <property type="entry name" value="SEP"/>
    <property type="match status" value="1"/>
</dbReference>
<evidence type="ECO:0000256" key="2">
    <source>
        <dbReference type="ARBA" id="ARBA00022490"/>
    </source>
</evidence>
<dbReference type="SUPFAM" id="SSF54236">
    <property type="entry name" value="Ubiquitin-like"/>
    <property type="match status" value="1"/>
</dbReference>
<sequence>MSRTTTDCSNAKNRKLINLKMSSALSSLKKNRRAPLIPGGHKQRERQIYTERPYADEAALLTEFFPQAQTGPEDKDSLASLRSKVMQKRTPKEGCPPSDFELMSSMVQKLGQLERKVKAQAVDINSKARRIAVLEEKLKLLQVVNKTEGEKCEEEGLAEKCRRLQNQVWEMERFLNDYGMSWVGDGEDHDLTDEAQLADSAHPLWKPGASVVRRFSMNFDLVLQNIIDLNILAGEGQSYVTSVPGGAKLTQQNPVPLWLYKNGIVMFNGPFRSYHDPSTQRCMQDLMDGYYPSELQEKFPEGVVFQVYDRREEEFRVGRAPGFPGKGRTVGGSEQKLLDHREEDRCTQSQSLLSGRKLSMEQFMNKLPESVVKGGKVINIRSSLKAHLQGSAGGAPSHSVSVIETPALQTLRERLESNEAGCSGAEVTTLRVKSEDGEKTFILKMLFSDTIAHLRQHLNAHRGSSCPPYDIISAFPQRCHSDDTQTLLACGLTPNAALLLRPRPPQTSSTNPT</sequence>
<comment type="function">
    <text evidence="5">May be involved in the reorganization of actin cytoskeleton mediated by RND1, RND2 and RND3. Promotes RHOA activation mediated by GNA12 and GNA13.</text>
</comment>
<name>A0A3B4CY35_PYGNA</name>
<dbReference type="InterPro" id="IPR001012">
    <property type="entry name" value="UBX_dom"/>
</dbReference>
<dbReference type="STRING" id="42514.ENSPNAP00000015449"/>
<dbReference type="GO" id="GO:0043130">
    <property type="term" value="F:ubiquitin binding"/>
    <property type="evidence" value="ECO:0007669"/>
    <property type="project" value="TreeGrafter"/>
</dbReference>
<evidence type="ECO:0000259" key="11">
    <source>
        <dbReference type="PROSITE" id="PS50053"/>
    </source>
</evidence>
<dbReference type="Pfam" id="PF00789">
    <property type="entry name" value="UBX"/>
    <property type="match status" value="1"/>
</dbReference>
<dbReference type="Proteomes" id="UP001501920">
    <property type="component" value="Chromosome 24"/>
</dbReference>
<keyword evidence="14" id="KW-1185">Reference proteome</keyword>
<dbReference type="GeneTree" id="ENSGT00520000055567"/>
<evidence type="ECO:0000256" key="4">
    <source>
        <dbReference type="ARBA" id="ARBA00023212"/>
    </source>
</evidence>